<evidence type="ECO:0000256" key="1">
    <source>
        <dbReference type="ARBA" id="ARBA00008791"/>
    </source>
</evidence>
<name>A0ABR6W9M2_9BACT</name>
<dbReference type="Gene3D" id="3.40.50.12370">
    <property type="match status" value="1"/>
</dbReference>
<feature type="domain" description="UspA" evidence="2">
    <location>
        <begin position="2"/>
        <end position="144"/>
    </location>
</feature>
<dbReference type="Pfam" id="PF00582">
    <property type="entry name" value="Usp"/>
    <property type="match status" value="1"/>
</dbReference>
<evidence type="ECO:0000259" key="2">
    <source>
        <dbReference type="Pfam" id="PF00582"/>
    </source>
</evidence>
<evidence type="ECO:0000313" key="3">
    <source>
        <dbReference type="EMBL" id="MBC3792550.1"/>
    </source>
</evidence>
<dbReference type="Proteomes" id="UP000700732">
    <property type="component" value="Unassembled WGS sequence"/>
</dbReference>
<gene>
    <name evidence="3" type="ORF">FH603_3064</name>
</gene>
<comment type="similarity">
    <text evidence="1">Belongs to the universal stress protein A family.</text>
</comment>
<keyword evidence="4" id="KW-1185">Reference proteome</keyword>
<proteinExistence type="inferred from homology"/>
<dbReference type="InterPro" id="IPR006015">
    <property type="entry name" value="Universal_stress_UspA"/>
</dbReference>
<dbReference type="InterPro" id="IPR006016">
    <property type="entry name" value="UspA"/>
</dbReference>
<protein>
    <submittedName>
        <fullName evidence="3">Nucleotide-binding universal stress UspA family protein</fullName>
    </submittedName>
</protein>
<dbReference type="EMBL" id="VFIA01000017">
    <property type="protein sequence ID" value="MBC3792550.1"/>
    <property type="molecule type" value="Genomic_DNA"/>
</dbReference>
<dbReference type="CDD" id="cd00293">
    <property type="entry name" value="USP-like"/>
    <property type="match status" value="1"/>
</dbReference>
<dbReference type="RefSeq" id="WP_186738322.1">
    <property type="nucleotide sequence ID" value="NZ_VFIA01000017.1"/>
</dbReference>
<comment type="caution">
    <text evidence="3">The sequence shown here is derived from an EMBL/GenBank/DDBJ whole genome shotgun (WGS) entry which is preliminary data.</text>
</comment>
<dbReference type="PANTHER" id="PTHR46268:SF6">
    <property type="entry name" value="UNIVERSAL STRESS PROTEIN UP12"/>
    <property type="match status" value="1"/>
</dbReference>
<evidence type="ECO:0000313" key="4">
    <source>
        <dbReference type="Proteomes" id="UP000700732"/>
    </source>
</evidence>
<dbReference type="SUPFAM" id="SSF52402">
    <property type="entry name" value="Adenine nucleotide alpha hydrolases-like"/>
    <property type="match status" value="1"/>
</dbReference>
<accession>A0ABR6W9M2</accession>
<sequence>MTNLLFPTDFSSNNATALSWARLFARKTGATITLLHVFQPMIPDSTLPTLGDPGMGIAASQEIEEISRQRLTELAAELQEQGLSVLTDWRIGSAEDEILEVARASSADLIIMGRSDLSSFFDRLAGSAVSDVAGEALCPVLVVPTRTIGDQTVTIPAQVRTIAYAMQSRTTQSDVSAQTDSLVEAFDATLTVLTDDRLENATADLIVMQLYPQSGFLDNLLHPNRTTALVEKSDIPVLVYPTPK</sequence>
<dbReference type="PRINTS" id="PR01438">
    <property type="entry name" value="UNVRSLSTRESS"/>
</dbReference>
<dbReference type="PANTHER" id="PTHR46268">
    <property type="entry name" value="STRESS RESPONSE PROTEIN NHAX"/>
    <property type="match status" value="1"/>
</dbReference>
<organism evidence="3 4">
    <name type="scientific">Spirosoma utsteinense</name>
    <dbReference type="NCBI Taxonomy" id="2585773"/>
    <lineage>
        <taxon>Bacteria</taxon>
        <taxon>Pseudomonadati</taxon>
        <taxon>Bacteroidota</taxon>
        <taxon>Cytophagia</taxon>
        <taxon>Cytophagales</taxon>
        <taxon>Cytophagaceae</taxon>
        <taxon>Spirosoma</taxon>
    </lineage>
</organism>
<reference evidence="3 4" key="1">
    <citation type="submission" date="2019-06" db="EMBL/GenBank/DDBJ databases">
        <title>Spirosoma utsteinense sp. nov. isolated from Antarctic ice-free soils.</title>
        <authorList>
            <person name="Tahon G."/>
        </authorList>
    </citation>
    <scope>NUCLEOTIDE SEQUENCE [LARGE SCALE GENOMIC DNA]</scope>
    <source>
        <strain evidence="3 4">LMG 31447</strain>
    </source>
</reference>